<keyword evidence="3" id="KW-1185">Reference proteome</keyword>
<dbReference type="EMBL" id="JXRA01000003">
    <property type="protein sequence ID" value="KIO78986.1"/>
    <property type="molecule type" value="Genomic_DNA"/>
</dbReference>
<dbReference type="STRING" id="1503925.TH53_00405"/>
<evidence type="ECO:0000313" key="3">
    <source>
        <dbReference type="Proteomes" id="UP000032049"/>
    </source>
</evidence>
<comment type="caution">
    <text evidence="2">The sequence shown here is derived from an EMBL/GenBank/DDBJ whole genome shotgun (WGS) entry which is preliminary data.</text>
</comment>
<feature type="transmembrane region" description="Helical" evidence="1">
    <location>
        <begin position="12"/>
        <end position="32"/>
    </location>
</feature>
<keyword evidence="1" id="KW-0472">Membrane</keyword>
<evidence type="ECO:0000256" key="1">
    <source>
        <dbReference type="SAM" id="Phobius"/>
    </source>
</evidence>
<dbReference type="Gene3D" id="2.60.40.10">
    <property type="entry name" value="Immunoglobulins"/>
    <property type="match status" value="1"/>
</dbReference>
<dbReference type="Proteomes" id="UP000032049">
    <property type="component" value="Unassembled WGS sequence"/>
</dbReference>
<dbReference type="InterPro" id="IPR013783">
    <property type="entry name" value="Ig-like_fold"/>
</dbReference>
<keyword evidence="1" id="KW-1133">Transmembrane helix</keyword>
<proteinExistence type="predicted"/>
<dbReference type="AlphaFoldDB" id="A0A0D0GX17"/>
<organism evidence="2 3">
    <name type="scientific">Pedobacter lusitanus</name>
    <dbReference type="NCBI Taxonomy" id="1503925"/>
    <lineage>
        <taxon>Bacteria</taxon>
        <taxon>Pseudomonadati</taxon>
        <taxon>Bacteroidota</taxon>
        <taxon>Sphingobacteriia</taxon>
        <taxon>Sphingobacteriales</taxon>
        <taxon>Sphingobacteriaceae</taxon>
        <taxon>Pedobacter</taxon>
    </lineage>
</organism>
<keyword evidence="1" id="KW-0812">Transmembrane</keyword>
<name>A0A0D0GX17_9SPHI</name>
<sequence length="286" mass="32365">MLLKFPREQYKKVCRLYTLIFLMMLICIFTGIQQSYCQIGISPSRLFFEGKPGETVSQVLSLSNSGTRPFEFALSLKDWKRDSVGGKIYEVPGKFPHSNAKQVKLNESTIVINPGESKKVSVYMEIPKFSTDSTSTNSILYFTQTTAEPQKTENPAIGIKVAYEYGIQLFYTPYGTKTGDLEFQEFSYKEALSGKQKRQLIIKYKNTGNINKTAMLKIELTNQKTGEEIKITPHDLAIMPQDTQLVYIDLPENVTSGDYLIIAMLDSDSNPNHNNIKVAKKTIHVK</sequence>
<gene>
    <name evidence="2" type="ORF">TH53_00405</name>
</gene>
<reference evidence="2 3" key="1">
    <citation type="submission" date="2015-01" db="EMBL/GenBank/DDBJ databases">
        <title>Draft genome sequence of Pedobacter sp. NL19 isolated from sludge of an effluent treatment pond in an abandoned uranium mine.</title>
        <authorList>
            <person name="Santos T."/>
            <person name="Caetano T."/>
            <person name="Covas C."/>
            <person name="Cruz A."/>
            <person name="Mendo S."/>
        </authorList>
    </citation>
    <scope>NUCLEOTIDE SEQUENCE [LARGE SCALE GENOMIC DNA]</scope>
    <source>
        <strain evidence="2 3">NL19</strain>
    </source>
</reference>
<protein>
    <submittedName>
        <fullName evidence="2">Contig3, whole genome shotgun sequence</fullName>
    </submittedName>
</protein>
<evidence type="ECO:0000313" key="2">
    <source>
        <dbReference type="EMBL" id="KIO78986.1"/>
    </source>
</evidence>
<accession>A0A0D0GX17</accession>